<proteinExistence type="predicted"/>
<comment type="caution">
    <text evidence="1">The sequence shown here is derived from an EMBL/GenBank/DDBJ whole genome shotgun (WGS) entry which is preliminary data.</text>
</comment>
<sequence length="120" mass="13899">METLKQYLARFNEAMVQVDDPYQDDSLALSQSAGMIEIKVQAEKHVEAEEDKEDRLLAKKAMPITHQQYHPGGVSRHEPRMEKYTPLKTTRAHILKEVYHLQLLDIPPPTLRQLDPSHDE</sequence>
<protein>
    <recommendedName>
        <fullName evidence="3">Retrotransposon gag domain-containing protein</fullName>
    </recommendedName>
</protein>
<feature type="non-terminal residue" evidence="1">
    <location>
        <position position="1"/>
    </location>
</feature>
<accession>A0A371H0X2</accession>
<gene>
    <name evidence="1" type="ORF">CR513_20901</name>
</gene>
<evidence type="ECO:0000313" key="2">
    <source>
        <dbReference type="Proteomes" id="UP000257109"/>
    </source>
</evidence>
<organism evidence="1 2">
    <name type="scientific">Mucuna pruriens</name>
    <name type="common">Velvet bean</name>
    <name type="synonym">Dolichos pruriens</name>
    <dbReference type="NCBI Taxonomy" id="157652"/>
    <lineage>
        <taxon>Eukaryota</taxon>
        <taxon>Viridiplantae</taxon>
        <taxon>Streptophyta</taxon>
        <taxon>Embryophyta</taxon>
        <taxon>Tracheophyta</taxon>
        <taxon>Spermatophyta</taxon>
        <taxon>Magnoliopsida</taxon>
        <taxon>eudicotyledons</taxon>
        <taxon>Gunneridae</taxon>
        <taxon>Pentapetalae</taxon>
        <taxon>rosids</taxon>
        <taxon>fabids</taxon>
        <taxon>Fabales</taxon>
        <taxon>Fabaceae</taxon>
        <taxon>Papilionoideae</taxon>
        <taxon>50 kb inversion clade</taxon>
        <taxon>NPAAA clade</taxon>
        <taxon>indigoferoid/millettioid clade</taxon>
        <taxon>Phaseoleae</taxon>
        <taxon>Mucuna</taxon>
    </lineage>
</organism>
<dbReference type="AlphaFoldDB" id="A0A371H0X2"/>
<evidence type="ECO:0000313" key="1">
    <source>
        <dbReference type="EMBL" id="RDX96441.1"/>
    </source>
</evidence>
<dbReference type="Proteomes" id="UP000257109">
    <property type="component" value="Unassembled WGS sequence"/>
</dbReference>
<dbReference type="EMBL" id="QJKJ01003888">
    <property type="protein sequence ID" value="RDX96441.1"/>
    <property type="molecule type" value="Genomic_DNA"/>
</dbReference>
<name>A0A371H0X2_MUCPR</name>
<dbReference type="OrthoDB" id="1751087at2759"/>
<reference evidence="1" key="1">
    <citation type="submission" date="2018-05" db="EMBL/GenBank/DDBJ databases">
        <title>Draft genome of Mucuna pruriens seed.</title>
        <authorList>
            <person name="Nnadi N.E."/>
            <person name="Vos R."/>
            <person name="Hasami M.H."/>
            <person name="Devisetty U.K."/>
            <person name="Aguiy J.C."/>
        </authorList>
    </citation>
    <scope>NUCLEOTIDE SEQUENCE [LARGE SCALE GENOMIC DNA]</scope>
    <source>
        <strain evidence="1">JCA_2017</strain>
    </source>
</reference>
<evidence type="ECO:0008006" key="3">
    <source>
        <dbReference type="Google" id="ProtNLM"/>
    </source>
</evidence>
<keyword evidence="2" id="KW-1185">Reference proteome</keyword>